<keyword evidence="9 11" id="KW-0472">Membrane</keyword>
<evidence type="ECO:0000256" key="9">
    <source>
        <dbReference type="ARBA" id="ARBA00023136"/>
    </source>
</evidence>
<evidence type="ECO:0000256" key="2">
    <source>
        <dbReference type="ARBA" id="ARBA00005551"/>
    </source>
</evidence>
<keyword evidence="7" id="KW-0915">Sodium</keyword>
<dbReference type="GO" id="GO:1902600">
    <property type="term" value="P:proton transmembrane transport"/>
    <property type="evidence" value="ECO:0007669"/>
    <property type="project" value="InterPro"/>
</dbReference>
<dbReference type="PANTHER" id="PTHR43562">
    <property type="entry name" value="NAPA-TYPE SODIUM/HYDROGEN ANTIPORTER"/>
    <property type="match status" value="1"/>
</dbReference>
<keyword evidence="10" id="KW-0739">Sodium transport</keyword>
<feature type="transmembrane region" description="Helical" evidence="11">
    <location>
        <begin position="173"/>
        <end position="195"/>
    </location>
</feature>
<evidence type="ECO:0000256" key="10">
    <source>
        <dbReference type="ARBA" id="ARBA00023201"/>
    </source>
</evidence>
<name>A0A162MD62_9FIRM</name>
<accession>A0A162MD62</accession>
<feature type="transmembrane region" description="Helical" evidence="11">
    <location>
        <begin position="143"/>
        <end position="167"/>
    </location>
</feature>
<dbReference type="AlphaFoldDB" id="A0A162MD62"/>
<dbReference type="RefSeq" id="WP_068748716.1">
    <property type="nucleotide sequence ID" value="NZ_LOHZ01000035.1"/>
</dbReference>
<keyword evidence="4" id="KW-0050">Antiport</keyword>
<evidence type="ECO:0000256" key="8">
    <source>
        <dbReference type="ARBA" id="ARBA00023065"/>
    </source>
</evidence>
<feature type="transmembrane region" description="Helical" evidence="11">
    <location>
        <begin position="52"/>
        <end position="69"/>
    </location>
</feature>
<dbReference type="EMBL" id="LOHZ01000035">
    <property type="protein sequence ID" value="KYO65358.1"/>
    <property type="molecule type" value="Genomic_DNA"/>
</dbReference>
<dbReference type="Proteomes" id="UP000075737">
    <property type="component" value="Unassembled WGS sequence"/>
</dbReference>
<dbReference type="PANTHER" id="PTHR43562:SF3">
    <property type="entry name" value="SODIUM ION_PROTON EXCHANGER (EUROFUNG)"/>
    <property type="match status" value="1"/>
</dbReference>
<dbReference type="Gene3D" id="1.20.1530.20">
    <property type="match status" value="1"/>
</dbReference>
<dbReference type="GO" id="GO:0006814">
    <property type="term" value="P:sodium ion transport"/>
    <property type="evidence" value="ECO:0007669"/>
    <property type="project" value="UniProtKB-KW"/>
</dbReference>
<evidence type="ECO:0000256" key="5">
    <source>
        <dbReference type="ARBA" id="ARBA00022692"/>
    </source>
</evidence>
<evidence type="ECO:0000256" key="7">
    <source>
        <dbReference type="ARBA" id="ARBA00023053"/>
    </source>
</evidence>
<dbReference type="InterPro" id="IPR006153">
    <property type="entry name" value="Cation/H_exchanger_TM"/>
</dbReference>
<feature type="transmembrane region" description="Helical" evidence="11">
    <location>
        <begin position="207"/>
        <end position="224"/>
    </location>
</feature>
<protein>
    <submittedName>
        <fullName evidence="13">Na(+)/H(+)-K(+) antiporter GerN</fullName>
    </submittedName>
</protein>
<proteinExistence type="inferred from homology"/>
<evidence type="ECO:0000313" key="14">
    <source>
        <dbReference type="Proteomes" id="UP000075737"/>
    </source>
</evidence>
<evidence type="ECO:0000256" key="4">
    <source>
        <dbReference type="ARBA" id="ARBA00022449"/>
    </source>
</evidence>
<keyword evidence="8" id="KW-0406">Ion transport</keyword>
<comment type="similarity">
    <text evidence="2">Belongs to the monovalent cation:proton antiporter 2 (CPA2) transporter (TC 2.A.37) family.</text>
</comment>
<evidence type="ECO:0000256" key="3">
    <source>
        <dbReference type="ARBA" id="ARBA00022448"/>
    </source>
</evidence>
<dbReference type="STRING" id="520767.ATZ99_15920"/>
<dbReference type="InterPro" id="IPR038770">
    <property type="entry name" value="Na+/solute_symporter_sf"/>
</dbReference>
<keyword evidence="5 11" id="KW-0812">Transmembrane</keyword>
<evidence type="ECO:0000256" key="1">
    <source>
        <dbReference type="ARBA" id="ARBA00004141"/>
    </source>
</evidence>
<dbReference type="Pfam" id="PF00999">
    <property type="entry name" value="Na_H_Exchanger"/>
    <property type="match status" value="1"/>
</dbReference>
<evidence type="ECO:0000256" key="11">
    <source>
        <dbReference type="SAM" id="Phobius"/>
    </source>
</evidence>
<comment type="subcellular location">
    <subcellularLocation>
        <location evidence="1">Membrane</location>
        <topology evidence="1">Multi-pass membrane protein</topology>
    </subcellularLocation>
</comment>
<keyword evidence="6 11" id="KW-1133">Transmembrane helix</keyword>
<keyword evidence="3" id="KW-0813">Transport</keyword>
<keyword evidence="14" id="KW-1185">Reference proteome</keyword>
<feature type="domain" description="Cation/H+ exchanger transmembrane" evidence="12">
    <location>
        <begin position="12"/>
        <end position="370"/>
    </location>
</feature>
<reference evidence="13 14" key="1">
    <citation type="submission" date="2015-12" db="EMBL/GenBank/DDBJ databases">
        <title>Draft genome of Thermovenabulum gondwanense isolated from a red thermophilic microbial mat colonisisng an outflow channel of a bore well.</title>
        <authorList>
            <person name="Patel B.K."/>
        </authorList>
    </citation>
    <scope>NUCLEOTIDE SEQUENCE [LARGE SCALE GENOMIC DNA]</scope>
    <source>
        <strain evidence="13 14">R270</strain>
    </source>
</reference>
<evidence type="ECO:0000256" key="6">
    <source>
        <dbReference type="ARBA" id="ARBA00022989"/>
    </source>
</evidence>
<dbReference type="GO" id="GO:0015297">
    <property type="term" value="F:antiporter activity"/>
    <property type="evidence" value="ECO:0007669"/>
    <property type="project" value="UniProtKB-KW"/>
</dbReference>
<feature type="transmembrane region" description="Helical" evidence="11">
    <location>
        <begin position="260"/>
        <end position="278"/>
    </location>
</feature>
<evidence type="ECO:0000259" key="12">
    <source>
        <dbReference type="Pfam" id="PF00999"/>
    </source>
</evidence>
<feature type="transmembrane region" description="Helical" evidence="11">
    <location>
        <begin position="28"/>
        <end position="46"/>
    </location>
</feature>
<sequence length="379" mass="40578">MEILELAVILAAARIGGYLASRFNQSNVLGQIIAGIIIGPSILNIVHSSDGLEFLAQIGVLLLMFLAGLETDTEELLSSGISSTTIALGGVVLPFLMGTYVALFMKASLKEALFLGTILTATSVSITVQTLREMNKLNSREGITIMAAAVIDDVLGILILTGVSSFITGKGNLMEVIVKILIFAFAVAITGFLILKFQRNFYNLMSGTRSATAALVFCFLLSFFAEEVEIAAITGAYLAGVLLSNTLYKEKIIKQIESPAFLFFTPVFFTNIGLKADVKTMLSGIAFSLAIILVAVLGKIIGCGLISKLFKFNWRESLAVGMGMVPRGEVALIIVDLGLKKGIVSHRVFATSVLMVLFTTIIPPLFLKSIFKEEAGALK</sequence>
<feature type="transmembrane region" description="Helical" evidence="11">
    <location>
        <begin position="284"/>
        <end position="306"/>
    </location>
</feature>
<dbReference type="OrthoDB" id="9793589at2"/>
<comment type="caution">
    <text evidence="13">The sequence shown here is derived from an EMBL/GenBank/DDBJ whole genome shotgun (WGS) entry which is preliminary data.</text>
</comment>
<dbReference type="PATRIC" id="fig|520767.4.peg.1705"/>
<evidence type="ECO:0000313" key="13">
    <source>
        <dbReference type="EMBL" id="KYO65358.1"/>
    </source>
</evidence>
<organism evidence="13 14">
    <name type="scientific">Thermovenabulum gondwanense</name>
    <dbReference type="NCBI Taxonomy" id="520767"/>
    <lineage>
        <taxon>Bacteria</taxon>
        <taxon>Bacillati</taxon>
        <taxon>Bacillota</taxon>
        <taxon>Clostridia</taxon>
        <taxon>Thermosediminibacterales</taxon>
        <taxon>Thermosediminibacteraceae</taxon>
        <taxon>Thermovenabulum</taxon>
    </lineage>
</organism>
<dbReference type="GO" id="GO:0016020">
    <property type="term" value="C:membrane"/>
    <property type="evidence" value="ECO:0007669"/>
    <property type="project" value="UniProtKB-SubCell"/>
</dbReference>
<feature type="transmembrane region" description="Helical" evidence="11">
    <location>
        <begin position="76"/>
        <end position="100"/>
    </location>
</feature>
<feature type="transmembrane region" description="Helical" evidence="11">
    <location>
        <begin position="347"/>
        <end position="367"/>
    </location>
</feature>
<feature type="transmembrane region" description="Helical" evidence="11">
    <location>
        <begin position="112"/>
        <end position="131"/>
    </location>
</feature>
<gene>
    <name evidence="13" type="primary">gerN</name>
    <name evidence="13" type="ORF">ATZ99_15920</name>
</gene>